<evidence type="ECO:0000313" key="1">
    <source>
        <dbReference type="EMBL" id="EHO11974.2"/>
    </source>
</evidence>
<organism evidence="1 2">
    <name type="scientific">Myroides odoratimimus CCUG 10230</name>
    <dbReference type="NCBI Taxonomy" id="883150"/>
    <lineage>
        <taxon>Bacteria</taxon>
        <taxon>Pseudomonadati</taxon>
        <taxon>Bacteroidota</taxon>
        <taxon>Flavobacteriia</taxon>
        <taxon>Flavobacteriales</taxon>
        <taxon>Flavobacteriaceae</taxon>
        <taxon>Myroides</taxon>
    </lineage>
</organism>
<protein>
    <submittedName>
        <fullName evidence="1">Uncharacterized protein</fullName>
    </submittedName>
</protein>
<gene>
    <name evidence="1" type="ORF">HMPREF9712_00221</name>
</gene>
<dbReference type="Proteomes" id="UP000005402">
    <property type="component" value="Unassembled WGS sequence"/>
</dbReference>
<feature type="non-terminal residue" evidence="1">
    <location>
        <position position="26"/>
    </location>
</feature>
<accession>A0ABP2NEY3</accession>
<dbReference type="EMBL" id="AGEC02000007">
    <property type="protein sequence ID" value="EHO11974.2"/>
    <property type="molecule type" value="Genomic_DNA"/>
</dbReference>
<sequence length="26" mass="3059">MQYFACHTIHIQDNTSVETQHLTCHT</sequence>
<comment type="caution">
    <text evidence="1">The sequence shown here is derived from an EMBL/GenBank/DDBJ whole genome shotgun (WGS) entry which is preliminary data.</text>
</comment>
<evidence type="ECO:0000313" key="2">
    <source>
        <dbReference type="Proteomes" id="UP000005402"/>
    </source>
</evidence>
<proteinExistence type="predicted"/>
<reference evidence="1" key="1">
    <citation type="submission" date="2012-07" db="EMBL/GenBank/DDBJ databases">
        <title>The Genome Sequence of Myroides odoratimimus CCUG 10230.</title>
        <authorList>
            <consortium name="The Broad Institute Genome Sequencing Platform"/>
            <person name="Earl A."/>
            <person name="Ward D."/>
            <person name="Feldgarden M."/>
            <person name="Gevers D."/>
            <person name="Huys G."/>
            <person name="Walker B."/>
            <person name="Young S.K."/>
            <person name="Zeng Q."/>
            <person name="Gargeya S."/>
            <person name="Fitzgerald M."/>
            <person name="Haas B."/>
            <person name="Abouelleil A."/>
            <person name="Alvarado L."/>
            <person name="Arachchi H.M."/>
            <person name="Berlin A.M."/>
            <person name="Chapman S.B."/>
            <person name="Goldberg J."/>
            <person name="Griggs A."/>
            <person name="Gujja S."/>
            <person name="Hansen M."/>
            <person name="Howarth C."/>
            <person name="Imamovic A."/>
            <person name="Larimer J."/>
            <person name="McCowen C."/>
            <person name="Montmayeur A."/>
            <person name="Murphy C."/>
            <person name="Neiman D."/>
            <person name="Pearson M."/>
            <person name="Priest M."/>
            <person name="Roberts A."/>
            <person name="Saif S."/>
            <person name="Shea T."/>
            <person name="Sisk P."/>
            <person name="Sykes S."/>
            <person name="Wortman J."/>
            <person name="Nusbaum C."/>
            <person name="Birren B."/>
        </authorList>
    </citation>
    <scope>NUCLEOTIDE SEQUENCE [LARGE SCALE GENOMIC DNA]</scope>
    <source>
        <strain evidence="1">CCUG 10230</strain>
    </source>
</reference>
<keyword evidence="2" id="KW-1185">Reference proteome</keyword>
<name>A0ABP2NEY3_9FLAO</name>